<evidence type="ECO:0000259" key="14">
    <source>
        <dbReference type="PROSITE" id="PS50109"/>
    </source>
</evidence>
<evidence type="ECO:0000256" key="7">
    <source>
        <dbReference type="ARBA" id="ARBA00022741"/>
    </source>
</evidence>
<dbReference type="CDD" id="cd06225">
    <property type="entry name" value="HAMP"/>
    <property type="match status" value="1"/>
</dbReference>
<keyword evidence="7" id="KW-0547">Nucleotide-binding</keyword>
<dbReference type="InterPro" id="IPR005467">
    <property type="entry name" value="His_kinase_dom"/>
</dbReference>
<feature type="transmembrane region" description="Helical" evidence="13">
    <location>
        <begin position="174"/>
        <end position="197"/>
    </location>
</feature>
<organism evidence="16 17">
    <name type="scientific">Pullulanibacillus camelliae</name>
    <dbReference type="NCBI Taxonomy" id="1707096"/>
    <lineage>
        <taxon>Bacteria</taxon>
        <taxon>Bacillati</taxon>
        <taxon>Bacillota</taxon>
        <taxon>Bacilli</taxon>
        <taxon>Bacillales</taxon>
        <taxon>Sporolactobacillaceae</taxon>
        <taxon>Pullulanibacillus</taxon>
    </lineage>
</organism>
<dbReference type="Pfam" id="PF00672">
    <property type="entry name" value="HAMP"/>
    <property type="match status" value="1"/>
</dbReference>
<keyword evidence="9" id="KW-0067">ATP-binding</keyword>
<feature type="domain" description="Histidine kinase" evidence="14">
    <location>
        <begin position="366"/>
        <end position="475"/>
    </location>
</feature>
<evidence type="ECO:0000256" key="13">
    <source>
        <dbReference type="SAM" id="Phobius"/>
    </source>
</evidence>
<dbReference type="InterPro" id="IPR010559">
    <property type="entry name" value="Sig_transdc_His_kin_internal"/>
</dbReference>
<dbReference type="InterPro" id="IPR003660">
    <property type="entry name" value="HAMP_dom"/>
</dbReference>
<sequence>MMRIRTKLMLFFLVIILLMNAVAYFLFQNGQRTVDQYDQFLQRYFLLNKVSQTTNQVYIKLNDYMVEHSPEYYADYLDERQKLQDDADALSKSIKDDANQLDVDNYMNMITSYLDESGIVSDAFQNQKVDVYSEHLSEVLKIKQYIQSATLTLINSELTHYQGFYHDLNEKNHFYQSMGISMFIAAVLLAILFALWFSQGITRPIGRLTRAAREISKGNFNGPPVIANTRDEMRFLAATFNDMRGNIRKLIKEIEQKSKLDQLLKEMELKNLQSQINPHFLFNVLNIMSKTAYLEKAERTSDLITSTAIMLRHNLRTLDRPTTLQQEVESIQEYFFLQKARFGERVRFEIETDSAAMDTSVPNLILQPIIENAFNHGIESREEGAFIRLVIRNGAAHVYISVSDNGVGMDEGTKQRLERLEARKEQQQGDSQSTGLGFINVMKRLQLYYGIQDIFTIRTKKGEGTEIRLRLPKIPQKDGQENKGGISL</sequence>
<dbReference type="PROSITE" id="PS50109">
    <property type="entry name" value="HIS_KIN"/>
    <property type="match status" value="1"/>
</dbReference>
<reference evidence="16" key="2">
    <citation type="submission" date="2020-09" db="EMBL/GenBank/DDBJ databases">
        <authorList>
            <person name="Sun Q."/>
            <person name="Zhou Y."/>
        </authorList>
    </citation>
    <scope>NUCLEOTIDE SEQUENCE</scope>
    <source>
        <strain evidence="16">CGMCC 1.15371</strain>
    </source>
</reference>
<keyword evidence="8" id="KW-0418">Kinase</keyword>
<dbReference type="Pfam" id="PF06580">
    <property type="entry name" value="His_kinase"/>
    <property type="match status" value="1"/>
</dbReference>
<dbReference type="SMART" id="SM00304">
    <property type="entry name" value="HAMP"/>
    <property type="match status" value="1"/>
</dbReference>
<dbReference type="Pfam" id="PF02518">
    <property type="entry name" value="HATPase_c"/>
    <property type="match status" value="1"/>
</dbReference>
<dbReference type="PRINTS" id="PR00344">
    <property type="entry name" value="BCTRLSENSOR"/>
</dbReference>
<keyword evidence="17" id="KW-1185">Reference proteome</keyword>
<evidence type="ECO:0000256" key="2">
    <source>
        <dbReference type="ARBA" id="ARBA00004651"/>
    </source>
</evidence>
<evidence type="ECO:0000256" key="11">
    <source>
        <dbReference type="ARBA" id="ARBA00023136"/>
    </source>
</evidence>
<gene>
    <name evidence="16" type="ORF">GCM10011391_24830</name>
</gene>
<keyword evidence="5" id="KW-0597">Phosphoprotein</keyword>
<evidence type="ECO:0000256" key="12">
    <source>
        <dbReference type="SAM" id="Coils"/>
    </source>
</evidence>
<feature type="coiled-coil region" evidence="12">
    <location>
        <begin position="73"/>
        <end position="100"/>
    </location>
</feature>
<keyword evidence="6" id="KW-0808">Transferase</keyword>
<dbReference type="AlphaFoldDB" id="A0A8J3DTY6"/>
<dbReference type="SUPFAM" id="SSF55874">
    <property type="entry name" value="ATPase domain of HSP90 chaperone/DNA topoisomerase II/histidine kinase"/>
    <property type="match status" value="1"/>
</dbReference>
<evidence type="ECO:0000313" key="17">
    <source>
        <dbReference type="Proteomes" id="UP000628775"/>
    </source>
</evidence>
<evidence type="ECO:0000256" key="4">
    <source>
        <dbReference type="ARBA" id="ARBA00022475"/>
    </source>
</evidence>
<keyword evidence="10" id="KW-0902">Two-component regulatory system</keyword>
<dbReference type="InterPro" id="IPR050640">
    <property type="entry name" value="Bact_2-comp_sensor_kinase"/>
</dbReference>
<evidence type="ECO:0000259" key="15">
    <source>
        <dbReference type="PROSITE" id="PS50885"/>
    </source>
</evidence>
<dbReference type="SUPFAM" id="SSF158472">
    <property type="entry name" value="HAMP domain-like"/>
    <property type="match status" value="1"/>
</dbReference>
<evidence type="ECO:0000256" key="5">
    <source>
        <dbReference type="ARBA" id="ARBA00022553"/>
    </source>
</evidence>
<proteinExistence type="predicted"/>
<dbReference type="GO" id="GO:0000155">
    <property type="term" value="F:phosphorelay sensor kinase activity"/>
    <property type="evidence" value="ECO:0007669"/>
    <property type="project" value="InterPro"/>
</dbReference>
<keyword evidence="4" id="KW-1003">Cell membrane</keyword>
<dbReference type="Gene3D" id="3.30.565.10">
    <property type="entry name" value="Histidine kinase-like ATPase, C-terminal domain"/>
    <property type="match status" value="1"/>
</dbReference>
<dbReference type="Proteomes" id="UP000628775">
    <property type="component" value="Unassembled WGS sequence"/>
</dbReference>
<dbReference type="Gene3D" id="6.10.340.10">
    <property type="match status" value="1"/>
</dbReference>
<dbReference type="EMBL" id="BMIR01000011">
    <property type="protein sequence ID" value="GGE45017.1"/>
    <property type="molecule type" value="Genomic_DNA"/>
</dbReference>
<evidence type="ECO:0000256" key="6">
    <source>
        <dbReference type="ARBA" id="ARBA00022679"/>
    </source>
</evidence>
<dbReference type="GO" id="GO:0005886">
    <property type="term" value="C:plasma membrane"/>
    <property type="evidence" value="ECO:0007669"/>
    <property type="project" value="UniProtKB-SubCell"/>
</dbReference>
<keyword evidence="12" id="KW-0175">Coiled coil</keyword>
<evidence type="ECO:0000256" key="9">
    <source>
        <dbReference type="ARBA" id="ARBA00022840"/>
    </source>
</evidence>
<dbReference type="InterPro" id="IPR036890">
    <property type="entry name" value="HATPase_C_sf"/>
</dbReference>
<dbReference type="EC" id="2.7.13.3" evidence="3"/>
<evidence type="ECO:0000256" key="10">
    <source>
        <dbReference type="ARBA" id="ARBA00023012"/>
    </source>
</evidence>
<keyword evidence="13" id="KW-0812">Transmembrane</keyword>
<accession>A0A8J3DTY6</accession>
<reference evidence="16" key="1">
    <citation type="journal article" date="2014" name="Int. J. Syst. Evol. Microbiol.">
        <title>Complete genome sequence of Corynebacterium casei LMG S-19264T (=DSM 44701T), isolated from a smear-ripened cheese.</title>
        <authorList>
            <consortium name="US DOE Joint Genome Institute (JGI-PGF)"/>
            <person name="Walter F."/>
            <person name="Albersmeier A."/>
            <person name="Kalinowski J."/>
            <person name="Ruckert C."/>
        </authorList>
    </citation>
    <scope>NUCLEOTIDE SEQUENCE</scope>
    <source>
        <strain evidence="16">CGMCC 1.15371</strain>
    </source>
</reference>
<evidence type="ECO:0000256" key="3">
    <source>
        <dbReference type="ARBA" id="ARBA00012438"/>
    </source>
</evidence>
<keyword evidence="11 13" id="KW-0472">Membrane</keyword>
<protein>
    <recommendedName>
        <fullName evidence="3">histidine kinase</fullName>
        <ecNumber evidence="3">2.7.13.3</ecNumber>
    </recommendedName>
</protein>
<keyword evidence="13" id="KW-1133">Transmembrane helix</keyword>
<evidence type="ECO:0000313" key="16">
    <source>
        <dbReference type="EMBL" id="GGE45017.1"/>
    </source>
</evidence>
<comment type="caution">
    <text evidence="16">The sequence shown here is derived from an EMBL/GenBank/DDBJ whole genome shotgun (WGS) entry which is preliminary data.</text>
</comment>
<dbReference type="PROSITE" id="PS50885">
    <property type="entry name" value="HAMP"/>
    <property type="match status" value="1"/>
</dbReference>
<feature type="domain" description="HAMP" evidence="15">
    <location>
        <begin position="199"/>
        <end position="252"/>
    </location>
</feature>
<dbReference type="InterPro" id="IPR004358">
    <property type="entry name" value="Sig_transdc_His_kin-like_C"/>
</dbReference>
<comment type="subcellular location">
    <subcellularLocation>
        <location evidence="2">Cell membrane</location>
        <topology evidence="2">Multi-pass membrane protein</topology>
    </subcellularLocation>
</comment>
<comment type="catalytic activity">
    <reaction evidence="1">
        <text>ATP + protein L-histidine = ADP + protein N-phospho-L-histidine.</text>
        <dbReference type="EC" id="2.7.13.3"/>
    </reaction>
</comment>
<dbReference type="PANTHER" id="PTHR34220:SF7">
    <property type="entry name" value="SENSOR HISTIDINE KINASE YPDA"/>
    <property type="match status" value="1"/>
</dbReference>
<evidence type="ECO:0000256" key="1">
    <source>
        <dbReference type="ARBA" id="ARBA00000085"/>
    </source>
</evidence>
<dbReference type="SMART" id="SM00387">
    <property type="entry name" value="HATPase_c"/>
    <property type="match status" value="1"/>
</dbReference>
<dbReference type="PANTHER" id="PTHR34220">
    <property type="entry name" value="SENSOR HISTIDINE KINASE YPDA"/>
    <property type="match status" value="1"/>
</dbReference>
<dbReference type="GO" id="GO:0005524">
    <property type="term" value="F:ATP binding"/>
    <property type="evidence" value="ECO:0007669"/>
    <property type="project" value="UniProtKB-KW"/>
</dbReference>
<dbReference type="InterPro" id="IPR003594">
    <property type="entry name" value="HATPase_dom"/>
</dbReference>
<dbReference type="RefSeq" id="WP_188694389.1">
    <property type="nucleotide sequence ID" value="NZ_BMIR01000011.1"/>
</dbReference>
<evidence type="ECO:0000256" key="8">
    <source>
        <dbReference type="ARBA" id="ARBA00022777"/>
    </source>
</evidence>
<name>A0A8J3DTY6_9BACL</name>